<dbReference type="Gene3D" id="3.30.200.20">
    <property type="entry name" value="Phosphorylase Kinase, domain 1"/>
    <property type="match status" value="1"/>
</dbReference>
<dbReference type="Pfam" id="PF00069">
    <property type="entry name" value="Pkinase"/>
    <property type="match status" value="1"/>
</dbReference>
<dbReference type="PROSITE" id="PS50011">
    <property type="entry name" value="PROTEIN_KINASE_DOM"/>
    <property type="match status" value="1"/>
</dbReference>
<keyword evidence="4" id="KW-1185">Reference proteome</keyword>
<dbReference type="AlphaFoldDB" id="A0A6A7C5T7"/>
<dbReference type="CDD" id="cd14011">
    <property type="entry name" value="PK_SCY1_like"/>
    <property type="match status" value="1"/>
</dbReference>
<dbReference type="PANTHER" id="PTHR12984">
    <property type="entry name" value="SCY1-RELATED S/T PROTEIN KINASE-LIKE"/>
    <property type="match status" value="1"/>
</dbReference>
<feature type="region of interest" description="Disordered" evidence="1">
    <location>
        <begin position="700"/>
        <end position="721"/>
    </location>
</feature>
<dbReference type="OrthoDB" id="79687at2759"/>
<dbReference type="SMART" id="SM00220">
    <property type="entry name" value="S_TKc"/>
    <property type="match status" value="1"/>
</dbReference>
<protein>
    <submittedName>
        <fullName evidence="3">Kinase-like protein</fullName>
    </submittedName>
</protein>
<dbReference type="Gene3D" id="1.10.510.10">
    <property type="entry name" value="Transferase(Phosphotransferase) domain 1"/>
    <property type="match status" value="1"/>
</dbReference>
<gene>
    <name evidence="3" type="ORF">K470DRAFT_255656</name>
</gene>
<proteinExistence type="predicted"/>
<reference evidence="3" key="1">
    <citation type="journal article" date="2020" name="Stud. Mycol.">
        <title>101 Dothideomycetes genomes: a test case for predicting lifestyles and emergence of pathogens.</title>
        <authorList>
            <person name="Haridas S."/>
            <person name="Albert R."/>
            <person name="Binder M."/>
            <person name="Bloem J."/>
            <person name="Labutti K."/>
            <person name="Salamov A."/>
            <person name="Andreopoulos B."/>
            <person name="Baker S."/>
            <person name="Barry K."/>
            <person name="Bills G."/>
            <person name="Bluhm B."/>
            <person name="Cannon C."/>
            <person name="Castanera R."/>
            <person name="Culley D."/>
            <person name="Daum C."/>
            <person name="Ezra D."/>
            <person name="Gonzalez J."/>
            <person name="Henrissat B."/>
            <person name="Kuo A."/>
            <person name="Liang C."/>
            <person name="Lipzen A."/>
            <person name="Lutzoni F."/>
            <person name="Magnuson J."/>
            <person name="Mondo S."/>
            <person name="Nolan M."/>
            <person name="Ohm R."/>
            <person name="Pangilinan J."/>
            <person name="Park H.-J."/>
            <person name="Ramirez L."/>
            <person name="Alfaro M."/>
            <person name="Sun H."/>
            <person name="Tritt A."/>
            <person name="Yoshinaga Y."/>
            <person name="Zwiers L.-H."/>
            <person name="Turgeon B."/>
            <person name="Goodwin S."/>
            <person name="Spatafora J."/>
            <person name="Crous P."/>
            <person name="Grigoriev I."/>
        </authorList>
    </citation>
    <scope>NUCLEOTIDE SEQUENCE</scope>
    <source>
        <strain evidence="3">CBS 480.64</strain>
    </source>
</reference>
<dbReference type="SUPFAM" id="SSF48371">
    <property type="entry name" value="ARM repeat"/>
    <property type="match status" value="1"/>
</dbReference>
<dbReference type="GO" id="GO:0005524">
    <property type="term" value="F:ATP binding"/>
    <property type="evidence" value="ECO:0007669"/>
    <property type="project" value="InterPro"/>
</dbReference>
<evidence type="ECO:0000313" key="3">
    <source>
        <dbReference type="EMBL" id="KAF2862743.1"/>
    </source>
</evidence>
<name>A0A6A7C5T7_9PEZI</name>
<dbReference type="PANTHER" id="PTHR12984:SF6">
    <property type="entry name" value="SCY1-LIKE PROTEIN 2"/>
    <property type="match status" value="1"/>
</dbReference>
<organism evidence="3 4">
    <name type="scientific">Piedraia hortae CBS 480.64</name>
    <dbReference type="NCBI Taxonomy" id="1314780"/>
    <lineage>
        <taxon>Eukaryota</taxon>
        <taxon>Fungi</taxon>
        <taxon>Dikarya</taxon>
        <taxon>Ascomycota</taxon>
        <taxon>Pezizomycotina</taxon>
        <taxon>Dothideomycetes</taxon>
        <taxon>Dothideomycetidae</taxon>
        <taxon>Capnodiales</taxon>
        <taxon>Piedraiaceae</taxon>
        <taxon>Piedraia</taxon>
    </lineage>
</organism>
<dbReference type="InterPro" id="IPR011989">
    <property type="entry name" value="ARM-like"/>
</dbReference>
<dbReference type="SUPFAM" id="SSF56112">
    <property type="entry name" value="Protein kinase-like (PK-like)"/>
    <property type="match status" value="1"/>
</dbReference>
<feature type="domain" description="Protein kinase" evidence="2">
    <location>
        <begin position="18"/>
        <end position="335"/>
    </location>
</feature>
<evidence type="ECO:0000259" key="2">
    <source>
        <dbReference type="PROSITE" id="PS50011"/>
    </source>
</evidence>
<accession>A0A6A7C5T7</accession>
<dbReference type="GO" id="GO:0004672">
    <property type="term" value="F:protein kinase activity"/>
    <property type="evidence" value="ECO:0007669"/>
    <property type="project" value="InterPro"/>
</dbReference>
<dbReference type="InterPro" id="IPR011009">
    <property type="entry name" value="Kinase-like_dom_sf"/>
</dbReference>
<dbReference type="EMBL" id="MU005964">
    <property type="protein sequence ID" value="KAF2862743.1"/>
    <property type="molecule type" value="Genomic_DNA"/>
</dbReference>
<keyword evidence="3" id="KW-0418">Kinase</keyword>
<keyword evidence="3" id="KW-0808">Transferase</keyword>
<dbReference type="Gene3D" id="1.25.10.10">
    <property type="entry name" value="Leucine-rich Repeat Variant"/>
    <property type="match status" value="1"/>
</dbReference>
<dbReference type="InterPro" id="IPR000719">
    <property type="entry name" value="Prot_kinase_dom"/>
</dbReference>
<dbReference type="InterPro" id="IPR016024">
    <property type="entry name" value="ARM-type_fold"/>
</dbReference>
<dbReference type="InterPro" id="IPR051177">
    <property type="entry name" value="CIK-Related_Protein"/>
</dbReference>
<evidence type="ECO:0000256" key="1">
    <source>
        <dbReference type="SAM" id="MobiDB-lite"/>
    </source>
</evidence>
<sequence length="721" mass="78964">MFTKALSSLTSNISSNYTISPQPSSRSGPWRIFDAKRKQTGKAVSVFIFDPKTLHAPGLSLGGRSGVSSLKRTHDEAVERLRREASSLARLRHPSILELQEPVEETRNGGLMFVTEPVSASLASLLHEMDDGARVSRYVVDDRDGTRKLEMDELEIQKGLLQLGKGLEFLHESAGLVHANLTPDAVLINAKGDWKIGGLAFCGPSDQTSTSSMPSINLGEVLNYDSLLPLQLDYTSPDFVLDNNYNPSADMFSLGLLIISLYNHPHTSPIRTNGSLTAYKRIFTNSSSIPTQRNNFCLPTTHPLPPTLSTLLPRLITRRPAQRLTARQFQESPYFDNILVRTIRFLDALPTKTTSEKTTFLRGLPTLIPQFPVSVLSKKLLPTLLDETKDKSLLAPLLSNIFVILKILPEGRNNPFSTLILPKLVELFPGGRPPEETAAALILLLENTPTILPHTSGKQFHDSILPIILSSLDAGNPHGVVDAALATLPHILPVLDFGTVKLSLFPAVAGVFTKTSSMGVKIRCLEAFSRLLGEGGKPVILDRGVVKGRVIPLLRGIKTKEPGVMIAALGVLELVVEVVDADAEVLALEVMPVLWAMALGPLLDKAQFEKFVGLIGRVTDKVVGEQRRRLRGEERNGVEGESGFEELVSGRRRRRRDASRVDDTWGDEQAGGIEQVITPIAPPPMQWELPVRNTTTSTITGMGGTNVWQDENERDQHGSLI</sequence>
<evidence type="ECO:0000313" key="4">
    <source>
        <dbReference type="Proteomes" id="UP000799421"/>
    </source>
</evidence>
<dbReference type="Proteomes" id="UP000799421">
    <property type="component" value="Unassembled WGS sequence"/>
</dbReference>